<reference evidence="1" key="1">
    <citation type="journal article" date="2015" name="Front. Microbiol.">
        <title>Combining genomic sequencing methods to explore viral diversity and reveal potential virus-host interactions.</title>
        <authorList>
            <person name="Chow C.E."/>
            <person name="Winget D.M."/>
            <person name="White R.A.III."/>
            <person name="Hallam S.J."/>
            <person name="Suttle C.A."/>
        </authorList>
    </citation>
    <scope>NUCLEOTIDE SEQUENCE</scope>
    <source>
        <strain evidence="1">Anoxic2_2</strain>
    </source>
</reference>
<protein>
    <submittedName>
        <fullName evidence="1">Uncharacterized protein</fullName>
    </submittedName>
</protein>
<name>A0A0F7L497_9VIRU</name>
<proteinExistence type="predicted"/>
<accession>A0A0F7L497</accession>
<dbReference type="EMBL" id="KR029586">
    <property type="protein sequence ID" value="AKH46770.1"/>
    <property type="molecule type" value="Genomic_DNA"/>
</dbReference>
<evidence type="ECO:0000313" key="1">
    <source>
        <dbReference type="EMBL" id="AKH46770.1"/>
    </source>
</evidence>
<sequence length="53" mass="6312">MMIGVVMQSTLRHQRQYFHSAIKPNSKKSYSSEQSTIQYRVSRLKLVKRVTKR</sequence>
<organism evidence="1">
    <name type="scientific">uncultured marine virus</name>
    <dbReference type="NCBI Taxonomy" id="186617"/>
    <lineage>
        <taxon>Viruses</taxon>
        <taxon>environmental samples</taxon>
    </lineage>
</organism>
<reference evidence="1" key="2">
    <citation type="submission" date="2015-03" db="EMBL/GenBank/DDBJ databases">
        <authorList>
            <person name="Chow C.-E.T."/>
            <person name="Winget D.M."/>
            <person name="White R.A.III."/>
            <person name="Hallam S.J."/>
            <person name="Suttle C.A."/>
        </authorList>
    </citation>
    <scope>NUCLEOTIDE SEQUENCE</scope>
    <source>
        <strain evidence="1">Anoxic2_2</strain>
    </source>
</reference>